<comment type="caution">
    <text evidence="1">The sequence shown here is derived from an EMBL/GenBank/DDBJ whole genome shotgun (WGS) entry which is preliminary data.</text>
</comment>
<organism evidence="1 2">
    <name type="scientific">Aeromicrobium camelliae</name>
    <dbReference type="NCBI Taxonomy" id="1538144"/>
    <lineage>
        <taxon>Bacteria</taxon>
        <taxon>Bacillati</taxon>
        <taxon>Actinomycetota</taxon>
        <taxon>Actinomycetes</taxon>
        <taxon>Propionibacteriales</taxon>
        <taxon>Nocardioidaceae</taxon>
        <taxon>Aeromicrobium</taxon>
    </lineage>
</organism>
<reference evidence="1 2" key="1">
    <citation type="submission" date="2018-11" db="EMBL/GenBank/DDBJ databases">
        <authorList>
            <person name="Li F."/>
        </authorList>
    </citation>
    <scope>NUCLEOTIDE SEQUENCE [LARGE SCALE GENOMIC DNA]</scope>
    <source>
        <strain evidence="1 2">YS17T</strain>
    </source>
</reference>
<dbReference type="PANTHER" id="PTHR37489:SF1">
    <property type="entry name" value="DUF3500 DOMAIN-CONTAINING PROTEIN"/>
    <property type="match status" value="1"/>
</dbReference>
<dbReference type="OrthoDB" id="581140at2"/>
<protein>
    <submittedName>
        <fullName evidence="1">DUF3500 domain-containing protein</fullName>
    </submittedName>
</protein>
<gene>
    <name evidence="1" type="ORF">EHW97_04985</name>
</gene>
<evidence type="ECO:0000313" key="1">
    <source>
        <dbReference type="EMBL" id="RQN09051.1"/>
    </source>
</evidence>
<keyword evidence="2" id="KW-1185">Reference proteome</keyword>
<evidence type="ECO:0000313" key="2">
    <source>
        <dbReference type="Proteomes" id="UP000275225"/>
    </source>
</evidence>
<dbReference type="Pfam" id="PF12006">
    <property type="entry name" value="DUF3500"/>
    <property type="match status" value="1"/>
</dbReference>
<dbReference type="InterPro" id="IPR021889">
    <property type="entry name" value="DUF3500"/>
</dbReference>
<name>A0A3N6ZG10_9ACTN</name>
<accession>A0A3N6ZG10</accession>
<dbReference type="Proteomes" id="UP000275225">
    <property type="component" value="Unassembled WGS sequence"/>
</dbReference>
<sequence>MTTDPSAFRAYLFPHDHPRLADIRGLDAYSYREAAREDSFTGGLIEGWTPLYLNEFHGITEDGTLRDGLYPLTPAEPGEEAPVADMVAAADHLIGLLSDSDRDRLCHRVDAPEWQTWANPEFMQFDTGIRLEFASSEVQQAALGLMRASLSEEGFAAAHRMMVINHFLGEVVDLSTILNEFSYNIALYGTPDLRAPWGWQLFGHHCAVNCLVVEGRMQVSPLFLGAEPDQIDAGPHAGPGVFDRRIELATALIGALPEDQRNRAITYPQLVDPAMPEGRVHPGDERHLAGAFQDNRIIPFAGAPVADMPAEARTLVLAFVEQFVAVLPDGPRRARMREIERHLDDTWVEWIGDWRPGSVFYIRVQSPVVIAELDHHCGVFLDYDTPKNFHIHTVLRTPHGNDYGRAWVRQWQQHHQDPVALTRADT</sequence>
<dbReference type="RefSeq" id="WP_124236059.1">
    <property type="nucleotide sequence ID" value="NZ_JBHUFI010000001.1"/>
</dbReference>
<dbReference type="EMBL" id="RQJX01000004">
    <property type="protein sequence ID" value="RQN09051.1"/>
    <property type="molecule type" value="Genomic_DNA"/>
</dbReference>
<dbReference type="PANTHER" id="PTHR37489">
    <property type="entry name" value="DUF3500 DOMAIN-CONTAINING PROTEIN"/>
    <property type="match status" value="1"/>
</dbReference>
<proteinExistence type="predicted"/>
<dbReference type="AlphaFoldDB" id="A0A3N6ZG10"/>